<dbReference type="GO" id="GO:0003746">
    <property type="term" value="F:translation elongation factor activity"/>
    <property type="evidence" value="ECO:0007669"/>
    <property type="project" value="UniProtKB-KW"/>
</dbReference>
<comment type="caution">
    <text evidence="3">The sequence shown here is derived from an EMBL/GenBank/DDBJ whole genome shotgun (WGS) entry which is preliminary data.</text>
</comment>
<feature type="chain" id="PRO_5042033810" evidence="2">
    <location>
        <begin position="33"/>
        <end position="161"/>
    </location>
</feature>
<gene>
    <name evidence="3" type="ORF">KUF71_024615</name>
</gene>
<name>A0AAE1H694_9NEOP</name>
<accession>A0AAE1H694</accession>
<dbReference type="Proteomes" id="UP001219518">
    <property type="component" value="Unassembled WGS sequence"/>
</dbReference>
<evidence type="ECO:0000313" key="4">
    <source>
        <dbReference type="Proteomes" id="UP001219518"/>
    </source>
</evidence>
<proteinExistence type="predicted"/>
<keyword evidence="2" id="KW-0732">Signal</keyword>
<evidence type="ECO:0000256" key="1">
    <source>
        <dbReference type="SAM" id="MobiDB-lite"/>
    </source>
</evidence>
<evidence type="ECO:0000313" key="3">
    <source>
        <dbReference type="EMBL" id="KAK3915339.1"/>
    </source>
</evidence>
<feature type="region of interest" description="Disordered" evidence="1">
    <location>
        <begin position="66"/>
        <end position="139"/>
    </location>
</feature>
<evidence type="ECO:0000256" key="2">
    <source>
        <dbReference type="SAM" id="SignalP"/>
    </source>
</evidence>
<keyword evidence="4" id="KW-1185">Reference proteome</keyword>
<sequence length="161" mass="17516">MGVPTARATAAGALGLLVVLAAAALLPEPAAARPRPRPYPRPFPYALSPRRYVAVPLDNVELIREVRQVPVPPPARDRRSGRHRQQVPEEAPYGEPQPQASYDHDSFAPEPDQDRGRFERQSGGGGGGGDDHEYVDYGAHTGHHGAFGWYADFPVISKGHR</sequence>
<dbReference type="EMBL" id="JAHWGI010000424">
    <property type="protein sequence ID" value="KAK3915339.1"/>
    <property type="molecule type" value="Genomic_DNA"/>
</dbReference>
<keyword evidence="3" id="KW-0251">Elongation factor</keyword>
<reference evidence="3" key="1">
    <citation type="submission" date="2021-07" db="EMBL/GenBank/DDBJ databases">
        <authorList>
            <person name="Catto M.A."/>
            <person name="Jacobson A."/>
            <person name="Kennedy G."/>
            <person name="Labadie P."/>
            <person name="Hunt B.G."/>
            <person name="Srinivasan R."/>
        </authorList>
    </citation>
    <scope>NUCLEOTIDE SEQUENCE</scope>
    <source>
        <strain evidence="3">PL_HMW_Pooled</strain>
        <tissue evidence="3">Head</tissue>
    </source>
</reference>
<protein>
    <submittedName>
        <fullName evidence="3">Elongation factor G</fullName>
    </submittedName>
</protein>
<organism evidence="3 4">
    <name type="scientific">Frankliniella fusca</name>
    <dbReference type="NCBI Taxonomy" id="407009"/>
    <lineage>
        <taxon>Eukaryota</taxon>
        <taxon>Metazoa</taxon>
        <taxon>Ecdysozoa</taxon>
        <taxon>Arthropoda</taxon>
        <taxon>Hexapoda</taxon>
        <taxon>Insecta</taxon>
        <taxon>Pterygota</taxon>
        <taxon>Neoptera</taxon>
        <taxon>Paraneoptera</taxon>
        <taxon>Thysanoptera</taxon>
        <taxon>Terebrantia</taxon>
        <taxon>Thripoidea</taxon>
        <taxon>Thripidae</taxon>
        <taxon>Frankliniella</taxon>
    </lineage>
</organism>
<keyword evidence="3" id="KW-0648">Protein biosynthesis</keyword>
<feature type="compositionally biased region" description="Basic and acidic residues" evidence="1">
    <location>
        <begin position="102"/>
        <end position="120"/>
    </location>
</feature>
<feature type="signal peptide" evidence="2">
    <location>
        <begin position="1"/>
        <end position="32"/>
    </location>
</feature>
<dbReference type="AlphaFoldDB" id="A0AAE1H694"/>
<reference evidence="3" key="2">
    <citation type="journal article" date="2023" name="BMC Genomics">
        <title>Pest status, molecular evolution, and epigenetic factors derived from the genome assembly of Frankliniella fusca, a thysanopteran phytovirus vector.</title>
        <authorList>
            <person name="Catto M.A."/>
            <person name="Labadie P.E."/>
            <person name="Jacobson A.L."/>
            <person name="Kennedy G.G."/>
            <person name="Srinivasan R."/>
            <person name="Hunt B.G."/>
        </authorList>
    </citation>
    <scope>NUCLEOTIDE SEQUENCE</scope>
    <source>
        <strain evidence="3">PL_HMW_Pooled</strain>
    </source>
</reference>